<dbReference type="Proteomes" id="UP000192660">
    <property type="component" value="Unassembled WGS sequence"/>
</dbReference>
<accession>A0A1W1W8M6</accession>
<proteinExistence type="predicted"/>
<evidence type="ECO:0000256" key="1">
    <source>
        <dbReference type="SAM" id="Phobius"/>
    </source>
</evidence>
<organism evidence="2 3">
    <name type="scientific">Sulfobacillus thermosulfidooxidans (strain DSM 9293 / VKM B-1269 / AT-1)</name>
    <dbReference type="NCBI Taxonomy" id="929705"/>
    <lineage>
        <taxon>Bacteria</taxon>
        <taxon>Bacillati</taxon>
        <taxon>Bacillota</taxon>
        <taxon>Clostridia</taxon>
        <taxon>Eubacteriales</taxon>
        <taxon>Clostridiales Family XVII. Incertae Sedis</taxon>
        <taxon>Sulfobacillus</taxon>
    </lineage>
</organism>
<dbReference type="RefSeq" id="WP_084660830.1">
    <property type="nucleotide sequence ID" value="NZ_FWWY01000001.1"/>
</dbReference>
<dbReference type="AlphaFoldDB" id="A0A1W1W8M6"/>
<keyword evidence="3" id="KW-1185">Reference proteome</keyword>
<reference evidence="3" key="1">
    <citation type="submission" date="2017-04" db="EMBL/GenBank/DDBJ databases">
        <authorList>
            <person name="Varghese N."/>
            <person name="Submissions S."/>
        </authorList>
    </citation>
    <scope>NUCLEOTIDE SEQUENCE [LARGE SCALE GENOMIC DNA]</scope>
    <source>
        <strain evidence="3">DSM 9293</strain>
    </source>
</reference>
<sequence length="302" mass="34239">MTLAITILNHFFAQLLLDPLLPRLVVYRYQLSVTVATLIAGLGGSFLGGLIGFGASRSSAWLDDQKRRKQFLIGLSQDVKRCQTIDLSISSDSLQLLNPISFPFIRQIAQGQYVHLFSPDELTALLKLFYLTENFLRFQEPEMQILLDSVRRCKPPPTGQLKHLRSHAIAPLQSALRSEAANAYKILKEHGNLCEIADKTRPHRPDNQNFKIAVSIAFPNFHDQLRQKLQEGGFSESYTLEWNSDENALICQFNPQRTLIITNVPQSLLETPSEDNLDKISHKLLAWAQSQEQVHTVDFNEC</sequence>
<keyword evidence="1" id="KW-0472">Membrane</keyword>
<protein>
    <submittedName>
        <fullName evidence="2">Uncharacterized protein</fullName>
    </submittedName>
</protein>
<keyword evidence="1" id="KW-0812">Transmembrane</keyword>
<evidence type="ECO:0000313" key="2">
    <source>
        <dbReference type="EMBL" id="SMC02103.1"/>
    </source>
</evidence>
<name>A0A1W1W8M6_SULTA</name>
<gene>
    <name evidence="2" type="ORF">SAMN00768000_0316</name>
</gene>
<dbReference type="EMBL" id="FWWY01000001">
    <property type="protein sequence ID" value="SMC02103.1"/>
    <property type="molecule type" value="Genomic_DNA"/>
</dbReference>
<keyword evidence="1" id="KW-1133">Transmembrane helix</keyword>
<evidence type="ECO:0000313" key="3">
    <source>
        <dbReference type="Proteomes" id="UP000192660"/>
    </source>
</evidence>
<feature type="transmembrane region" description="Helical" evidence="1">
    <location>
        <begin position="29"/>
        <end position="53"/>
    </location>
</feature>